<comment type="subcellular location">
    <subcellularLocation>
        <location evidence="1">Fimbrium</location>
    </subcellularLocation>
</comment>
<reference evidence="5 6" key="1">
    <citation type="journal article" date="2013" name="Genome Announc.">
        <title>Complete Genome Sequence of Burkholderia sp. Strain RPE64, Bacterial Symbiont of the Bean Bug Riptortus pedestris.</title>
        <authorList>
            <person name="Shibata T.F."/>
            <person name="Maeda T."/>
            <person name="Nikoh N."/>
            <person name="Yamaguchi K."/>
            <person name="Oshima K."/>
            <person name="Hattori M."/>
            <person name="Nishiyama T."/>
            <person name="Hasebe M."/>
            <person name="Fukatsu T."/>
            <person name="Kikuchi Y."/>
            <person name="Shigenobu S."/>
        </authorList>
    </citation>
    <scope>NUCLEOTIDE SEQUENCE [LARGE SCALE GENOMIC DNA]</scope>
</reference>
<accession>R4WWR7</accession>
<dbReference type="KEGG" id="buo:BRPE64_ACDS16420"/>
<dbReference type="GO" id="GO:0009289">
    <property type="term" value="C:pilus"/>
    <property type="evidence" value="ECO:0007669"/>
    <property type="project" value="UniProtKB-SubCell"/>
</dbReference>
<name>R4WWR7_9BURK</name>
<evidence type="ECO:0000313" key="6">
    <source>
        <dbReference type="Proteomes" id="UP000013966"/>
    </source>
</evidence>
<reference evidence="5 6" key="2">
    <citation type="journal article" date="2018" name="Int. J. Syst. Evol. Microbiol.">
        <title>Burkholderia insecticola sp. nov., a gut symbiotic bacterium of the bean bug Riptortus pedestris.</title>
        <authorList>
            <person name="Takeshita K."/>
            <person name="Tamaki H."/>
            <person name="Ohbayashi T."/>
            <person name="Meng X.-Y."/>
            <person name="Sone T."/>
            <person name="Mitani Y."/>
            <person name="Peeters C."/>
            <person name="Kikuchi Y."/>
            <person name="Vandamme P."/>
        </authorList>
    </citation>
    <scope>NUCLEOTIDE SEQUENCE [LARGE SCALE GENOMIC DNA]</scope>
    <source>
        <strain evidence="5">RPE64</strain>
    </source>
</reference>
<dbReference type="PANTHER" id="PTHR33420:SF10">
    <property type="entry name" value="FIMBRIAE MAJOR SUBUNIT"/>
    <property type="match status" value="1"/>
</dbReference>
<dbReference type="Pfam" id="PF16970">
    <property type="entry name" value="FimA"/>
    <property type="match status" value="1"/>
</dbReference>
<protein>
    <submittedName>
        <fullName evidence="5">F17 fimbrial protein</fullName>
    </submittedName>
</protein>
<dbReference type="SUPFAM" id="SSF49401">
    <property type="entry name" value="Bacterial adhesins"/>
    <property type="match status" value="1"/>
</dbReference>
<dbReference type="HOGENOM" id="CLU_088965_2_2_4"/>
<evidence type="ECO:0000256" key="1">
    <source>
        <dbReference type="ARBA" id="ARBA00004561"/>
    </source>
</evidence>
<dbReference type="Gene3D" id="2.60.40.1090">
    <property type="entry name" value="Fimbrial-type adhesion domain"/>
    <property type="match status" value="1"/>
</dbReference>
<organism evidence="5 6">
    <name type="scientific">Caballeronia insecticola</name>
    <dbReference type="NCBI Taxonomy" id="758793"/>
    <lineage>
        <taxon>Bacteria</taxon>
        <taxon>Pseudomonadati</taxon>
        <taxon>Pseudomonadota</taxon>
        <taxon>Betaproteobacteria</taxon>
        <taxon>Burkholderiales</taxon>
        <taxon>Burkholderiaceae</taxon>
        <taxon>Caballeronia</taxon>
    </lineage>
</organism>
<keyword evidence="3" id="KW-0281">Fimbrium</keyword>
<dbReference type="EMBL" id="AP013058">
    <property type="protein sequence ID" value="BAN23396.1"/>
    <property type="molecule type" value="Genomic_DNA"/>
</dbReference>
<dbReference type="AlphaFoldDB" id="R4WWR7"/>
<evidence type="ECO:0000256" key="3">
    <source>
        <dbReference type="ARBA" id="ARBA00023263"/>
    </source>
</evidence>
<keyword evidence="6" id="KW-1185">Reference proteome</keyword>
<proteinExistence type="inferred from homology"/>
<dbReference type="GO" id="GO:0043709">
    <property type="term" value="P:cell adhesion involved in single-species biofilm formation"/>
    <property type="evidence" value="ECO:0007669"/>
    <property type="project" value="TreeGrafter"/>
</dbReference>
<feature type="signal peptide" evidence="4">
    <location>
        <begin position="1"/>
        <end position="24"/>
    </location>
</feature>
<evidence type="ECO:0000313" key="5">
    <source>
        <dbReference type="EMBL" id="BAN23396.1"/>
    </source>
</evidence>
<dbReference type="PANTHER" id="PTHR33420">
    <property type="entry name" value="FIMBRIAL SUBUNIT ELFA-RELATED"/>
    <property type="match status" value="1"/>
</dbReference>
<dbReference type="InterPro" id="IPR036937">
    <property type="entry name" value="Adhesion_dom_fimbrial_sf"/>
</dbReference>
<keyword evidence="4" id="KW-0732">Signal</keyword>
<feature type="chain" id="PRO_5004372822" evidence="4">
    <location>
        <begin position="25"/>
        <end position="178"/>
    </location>
</feature>
<dbReference type="InterPro" id="IPR050263">
    <property type="entry name" value="Bact_Fimbrial_Adh_Pro"/>
</dbReference>
<dbReference type="PATRIC" id="fig|758793.3.peg.1647"/>
<evidence type="ECO:0000256" key="4">
    <source>
        <dbReference type="SAM" id="SignalP"/>
    </source>
</evidence>
<dbReference type="STRING" id="758793.BRPE64_ACDS16420"/>
<gene>
    <name evidence="5" type="ORF">BRPE64_ACDS16420</name>
</gene>
<dbReference type="InterPro" id="IPR039458">
    <property type="entry name" value="FimA-like"/>
</dbReference>
<dbReference type="InterPro" id="IPR008966">
    <property type="entry name" value="Adhesion_dom_sf"/>
</dbReference>
<comment type="similarity">
    <text evidence="2">Belongs to the fimbrial protein family.</text>
</comment>
<dbReference type="Proteomes" id="UP000013966">
    <property type="component" value="Chromosome 1"/>
</dbReference>
<evidence type="ECO:0000256" key="2">
    <source>
        <dbReference type="ARBA" id="ARBA00006671"/>
    </source>
</evidence>
<sequence length="178" mass="17658">MKIAKVLSSLLFAAGALFSQFASAATSGVITFQGALVADTCTVTTGTNNNFTVALPSVQTSTLASAGQIGGTTPFTIGLTGCSPSVPIRASFAAGSAGLAGDHMKNTGLAGNVELQLLNSSGTAIALSQSTAAAQGDTLQTTDATGAANLAYSVQYYAKGTTTAGSVLSNINYTIVYN</sequence>